<feature type="domain" description="TLDc" evidence="6">
    <location>
        <begin position="204"/>
        <end position="382"/>
    </location>
</feature>
<dbReference type="AlphaFoldDB" id="A0A067M5L1"/>
<keyword evidence="3" id="KW-0496">Mitochondrion</keyword>
<evidence type="ECO:0000259" key="6">
    <source>
        <dbReference type="PROSITE" id="PS51886"/>
    </source>
</evidence>
<evidence type="ECO:0000256" key="3">
    <source>
        <dbReference type="ARBA" id="ARBA00023128"/>
    </source>
</evidence>
<evidence type="ECO:0000256" key="1">
    <source>
        <dbReference type="ARBA" id="ARBA00004173"/>
    </source>
</evidence>
<evidence type="ECO:0000256" key="4">
    <source>
        <dbReference type="ARBA" id="ARBA00040604"/>
    </source>
</evidence>
<keyword evidence="8" id="KW-1185">Reference proteome</keyword>
<dbReference type="HOGENOM" id="CLU_029204_1_1_1"/>
<dbReference type="STRING" id="930990.A0A067M5L1"/>
<dbReference type="GO" id="GO:0005739">
    <property type="term" value="C:mitochondrion"/>
    <property type="evidence" value="ECO:0007669"/>
    <property type="project" value="UniProtKB-SubCell"/>
</dbReference>
<dbReference type="Pfam" id="PF07534">
    <property type="entry name" value="TLD"/>
    <property type="match status" value="1"/>
</dbReference>
<dbReference type="GO" id="GO:0006979">
    <property type="term" value="P:response to oxidative stress"/>
    <property type="evidence" value="ECO:0007669"/>
    <property type="project" value="TreeGrafter"/>
</dbReference>
<evidence type="ECO:0000313" key="8">
    <source>
        <dbReference type="Proteomes" id="UP000027195"/>
    </source>
</evidence>
<comment type="subcellular location">
    <subcellularLocation>
        <location evidence="1">Mitochondrion</location>
    </subcellularLocation>
</comment>
<organism evidence="7 8">
    <name type="scientific">Botryobasidium botryosum (strain FD-172 SS1)</name>
    <dbReference type="NCBI Taxonomy" id="930990"/>
    <lineage>
        <taxon>Eukaryota</taxon>
        <taxon>Fungi</taxon>
        <taxon>Dikarya</taxon>
        <taxon>Basidiomycota</taxon>
        <taxon>Agaricomycotina</taxon>
        <taxon>Agaricomycetes</taxon>
        <taxon>Cantharellales</taxon>
        <taxon>Botryobasidiaceae</taxon>
        <taxon>Botryobasidium</taxon>
    </lineage>
</organism>
<dbReference type="OrthoDB" id="26679at2759"/>
<dbReference type="SMART" id="SM00584">
    <property type="entry name" value="TLDc"/>
    <property type="match status" value="1"/>
</dbReference>
<sequence length="382" mass="40750">MTFVALARARAASNERRILGEFSRHEQQPRNLFGGTAHASTSDGDEQGAHAIAGPAAPIAGPAAPIALPSAAESPPTESHPHEPQSGTSPPSVFARSASFAERFTHTIPRKWSTLLSPPKANLPIFDQPSPPPRDPSTSPHRSFTSISHASAFAPHHHVPPTGAPGYASDRNWEKGFDLPGSSESTAKIAKSVQLLGRMESTIPVLSVDLADHIRQKLSALRRLAPSWTLLYSLDQHGISIATFYARLAQQQESGQGGCLLAIQDSTGALFGVWMGDGIKHGRGVYYGTGDSFLWKASARESVKVFRWTGENDYVALCESGFISFGGGDGKYGLYLDAAFLNGSSAACPTFRNEILCLPDDHGSSSSTVRFECVGLEAWSIG</sequence>
<dbReference type="Proteomes" id="UP000027195">
    <property type="component" value="Unassembled WGS sequence"/>
</dbReference>
<feature type="region of interest" description="Disordered" evidence="5">
    <location>
        <begin position="18"/>
        <end position="93"/>
    </location>
</feature>
<protein>
    <recommendedName>
        <fullName evidence="4">Oxidation resistance protein 1</fullName>
    </recommendedName>
</protein>
<evidence type="ECO:0000256" key="5">
    <source>
        <dbReference type="SAM" id="MobiDB-lite"/>
    </source>
</evidence>
<comment type="similarity">
    <text evidence="2">Belongs to the OXR1 family.</text>
</comment>
<feature type="region of interest" description="Disordered" evidence="5">
    <location>
        <begin position="118"/>
        <end position="180"/>
    </location>
</feature>
<gene>
    <name evidence="7" type="ORF">BOTBODRAFT_60148</name>
</gene>
<name>A0A067M5L1_BOTB1</name>
<evidence type="ECO:0000256" key="2">
    <source>
        <dbReference type="ARBA" id="ARBA00009540"/>
    </source>
</evidence>
<accession>A0A067M5L1</accession>
<dbReference type="InParanoid" id="A0A067M5L1"/>
<dbReference type="PANTHER" id="PTHR23354">
    <property type="entry name" value="NUCLEOLAR PROTEIN 7/ESTROGEN RECEPTOR COACTIVATOR-RELATED"/>
    <property type="match status" value="1"/>
</dbReference>
<dbReference type="PROSITE" id="PS51886">
    <property type="entry name" value="TLDC"/>
    <property type="match status" value="1"/>
</dbReference>
<evidence type="ECO:0000313" key="7">
    <source>
        <dbReference type="EMBL" id="KDQ07172.1"/>
    </source>
</evidence>
<proteinExistence type="inferred from homology"/>
<feature type="compositionally biased region" description="Low complexity" evidence="5">
    <location>
        <begin position="49"/>
        <end position="77"/>
    </location>
</feature>
<dbReference type="EMBL" id="KL198113">
    <property type="protein sequence ID" value="KDQ07172.1"/>
    <property type="molecule type" value="Genomic_DNA"/>
</dbReference>
<dbReference type="PANTHER" id="PTHR23354:SF62">
    <property type="entry name" value="MUSTARD, ISOFORM V"/>
    <property type="match status" value="1"/>
</dbReference>
<dbReference type="GO" id="GO:0005634">
    <property type="term" value="C:nucleus"/>
    <property type="evidence" value="ECO:0007669"/>
    <property type="project" value="TreeGrafter"/>
</dbReference>
<feature type="compositionally biased region" description="Basic and acidic residues" evidence="5">
    <location>
        <begin position="18"/>
        <end position="28"/>
    </location>
</feature>
<reference evidence="8" key="1">
    <citation type="journal article" date="2014" name="Proc. Natl. Acad. Sci. U.S.A.">
        <title>Extensive sampling of basidiomycete genomes demonstrates inadequacy of the white-rot/brown-rot paradigm for wood decay fungi.</title>
        <authorList>
            <person name="Riley R."/>
            <person name="Salamov A.A."/>
            <person name="Brown D.W."/>
            <person name="Nagy L.G."/>
            <person name="Floudas D."/>
            <person name="Held B.W."/>
            <person name="Levasseur A."/>
            <person name="Lombard V."/>
            <person name="Morin E."/>
            <person name="Otillar R."/>
            <person name="Lindquist E.A."/>
            <person name="Sun H."/>
            <person name="LaButti K.M."/>
            <person name="Schmutz J."/>
            <person name="Jabbour D."/>
            <person name="Luo H."/>
            <person name="Baker S.E."/>
            <person name="Pisabarro A.G."/>
            <person name="Walton J.D."/>
            <person name="Blanchette R.A."/>
            <person name="Henrissat B."/>
            <person name="Martin F."/>
            <person name="Cullen D."/>
            <person name="Hibbett D.S."/>
            <person name="Grigoriev I.V."/>
        </authorList>
    </citation>
    <scope>NUCLEOTIDE SEQUENCE [LARGE SCALE GENOMIC DNA]</scope>
    <source>
        <strain evidence="8">FD-172 SS1</strain>
    </source>
</reference>
<dbReference type="InterPro" id="IPR006571">
    <property type="entry name" value="TLDc_dom"/>
</dbReference>